<dbReference type="AlphaFoldDB" id="G5S1P9"/>
<gene>
    <name evidence="10" type="ORF">LTSEURB_5175</name>
</gene>
<dbReference type="NCBIfam" id="TIGR00915">
    <property type="entry name" value="2A0602"/>
    <property type="match status" value="1"/>
</dbReference>
<proteinExistence type="inferred from homology"/>
<dbReference type="InterPro" id="IPR004764">
    <property type="entry name" value="MdtF-like"/>
</dbReference>
<dbReference type="SUPFAM" id="SSF82714">
    <property type="entry name" value="Multidrug efflux transporter AcrB TolC docking domain, DN and DC subdomains"/>
    <property type="match status" value="2"/>
</dbReference>
<keyword evidence="6 9" id="KW-0812">Transmembrane</keyword>
<dbReference type="InterPro" id="IPR001036">
    <property type="entry name" value="Acrflvin-R"/>
</dbReference>
<dbReference type="Pfam" id="PF00873">
    <property type="entry name" value="ACR_tran"/>
    <property type="match status" value="1"/>
</dbReference>
<dbReference type="GO" id="GO:0015562">
    <property type="term" value="F:efflux transmembrane transporter activity"/>
    <property type="evidence" value="ECO:0007669"/>
    <property type="project" value="InterPro"/>
</dbReference>
<evidence type="ECO:0000256" key="4">
    <source>
        <dbReference type="ARBA" id="ARBA00022475"/>
    </source>
</evidence>
<keyword evidence="7 9" id="KW-1133">Transmembrane helix</keyword>
<dbReference type="EMBL" id="AFCW01001927">
    <property type="protein sequence ID" value="EHC99031.1"/>
    <property type="molecule type" value="Genomic_DNA"/>
</dbReference>
<dbReference type="SUPFAM" id="SSF82693">
    <property type="entry name" value="Multidrug efflux transporter AcrB pore domain, PN1, PN2, PC1 and PC2 subdomains"/>
    <property type="match status" value="4"/>
</dbReference>
<comment type="similarity">
    <text evidence="2 9">Belongs to the resistance-nodulation-cell division (RND) (TC 2.A.6) family.</text>
</comment>
<keyword evidence="4" id="KW-1003">Cell membrane</keyword>
<evidence type="ECO:0000256" key="3">
    <source>
        <dbReference type="ARBA" id="ARBA00022448"/>
    </source>
</evidence>
<dbReference type="Proteomes" id="UP000004776">
    <property type="component" value="Unassembled WGS sequence"/>
</dbReference>
<comment type="subcellular location">
    <subcellularLocation>
        <location evidence="1 9">Cell inner membrane</location>
        <topology evidence="1 9">Multi-pass membrane protein</topology>
    </subcellularLocation>
</comment>
<comment type="caution">
    <text evidence="9">Lacks conserved residue(s) required for the propagation of feature annotation.</text>
</comment>
<dbReference type="PRINTS" id="PR00702">
    <property type="entry name" value="ACRIFLAVINRP"/>
</dbReference>
<dbReference type="Gene3D" id="3.30.70.1320">
    <property type="entry name" value="Multidrug efflux transporter AcrB pore domain like"/>
    <property type="match status" value="1"/>
</dbReference>
<dbReference type="Gene3D" id="3.30.70.1440">
    <property type="entry name" value="Multidrug efflux transporter AcrB pore domain"/>
    <property type="match status" value="1"/>
</dbReference>
<evidence type="ECO:0000256" key="5">
    <source>
        <dbReference type="ARBA" id="ARBA00022519"/>
    </source>
</evidence>
<dbReference type="GO" id="GO:0042910">
    <property type="term" value="F:xenobiotic transmembrane transporter activity"/>
    <property type="evidence" value="ECO:0007669"/>
    <property type="project" value="TreeGrafter"/>
</dbReference>
<dbReference type="PANTHER" id="PTHR32063">
    <property type="match status" value="1"/>
</dbReference>
<accession>G5S1P9</accession>
<feature type="transmembrane region" description="Helical" evidence="9">
    <location>
        <begin position="366"/>
        <end position="390"/>
    </location>
</feature>
<feature type="transmembrane region" description="Helical" evidence="9">
    <location>
        <begin position="396"/>
        <end position="416"/>
    </location>
</feature>
<evidence type="ECO:0000256" key="6">
    <source>
        <dbReference type="ARBA" id="ARBA00022692"/>
    </source>
</evidence>
<dbReference type="Gene3D" id="3.30.70.1430">
    <property type="entry name" value="Multidrug efflux transporter AcrB pore domain"/>
    <property type="match status" value="2"/>
</dbReference>
<keyword evidence="3 9" id="KW-0813">Transport</keyword>
<sequence length="876" mass="95261">MANFFIRRPIFAWVLAIILMMAGALAIMQLPVAQYPTIAPPAVSISATYPGADAQTVQDTVTQVIEQNMNGIDNLMYMSSTSDSAGSVTITLTFQSGTDPDIAQVQVQNKLQLATPLLPQEVQQQGISVEKSSSSFLMVAGFVSDNPNTTQDDISDYVASNIKDSISRLNGVGDVQLFGAQYAMRIWLDANLLNKYQLTPVDVINQLKVQNDQIAAGQLGGTPALPGQQLNASIIAQTRLKDPQEFGKVTLRVNTDGSVVHLKDVARIELGGENYNVVARINGKPASGLGIKLATGANALDTATAIKAKLAELQPFFPQGMKVVYPYDTTPFVKISIHEVVKTLFEAIILVFLVMYLFLQNIRATLIPTIAVPVVLLGTFAVLAAFGYSINTLTMFGMVLAIGLLVDDAIVVVENVERVMMEDNLSPREATEKSMSQIQGALVGIAMVLSAVFIPMAFFGGSTGAIYRQFSITIVSAMALSVLVALILTPALCATLLKPVSAEHHEKKSGFFGWFNTRFDHSVNHYTNSVSGIVRNTGRYLIIYLLIVVGMAVLFLRLPTSFLPEEDQGVFLTMIQLPSGATQERTQKVLDQVTHYYLNNEKANVESVFTVNGFSFSGQGQNSGMAFVSLKPWEERNGEENSVEAVIARATRAFSQIRDGLVFPFNMPAIVELGTATGFDFELIDQGGLGHDALTKARNQLLGMVAKHPDLLVRVRPNGLEDTPQFKLDVDQEKAQALGVSLSDINETISAALGGYYVNDFIDRGRVKKVYVQADAQFRMLPGDINNLYVRSANGEMVPFSTFSSARWIYGSPRLERYNGMPSMELLGEAAPGRSTGEAMSLMENLASQLPNGIGYDWTGMSYQERLSGNQAPALR</sequence>
<evidence type="ECO:0000313" key="10">
    <source>
        <dbReference type="EMBL" id="EHC99031.1"/>
    </source>
</evidence>
<dbReference type="GO" id="GO:0005886">
    <property type="term" value="C:plasma membrane"/>
    <property type="evidence" value="ECO:0007669"/>
    <property type="project" value="UniProtKB-SubCell"/>
</dbReference>
<feature type="non-terminal residue" evidence="10">
    <location>
        <position position="876"/>
    </location>
</feature>
<protein>
    <recommendedName>
        <fullName evidence="9">Efflux pump membrane transporter</fullName>
    </recommendedName>
</protein>
<comment type="caution">
    <text evidence="10">The sequence shown here is derived from an EMBL/GenBank/DDBJ whole genome shotgun (WGS) entry which is preliminary data.</text>
</comment>
<feature type="transmembrane region" description="Helical" evidence="9">
    <location>
        <begin position="340"/>
        <end position="359"/>
    </location>
</feature>
<dbReference type="InterPro" id="IPR027463">
    <property type="entry name" value="AcrB_DN_DC_subdom"/>
</dbReference>
<feature type="transmembrane region" description="Helical" evidence="9">
    <location>
        <begin position="541"/>
        <end position="558"/>
    </location>
</feature>
<dbReference type="FunFam" id="3.30.2090.10:FF:000001">
    <property type="entry name" value="Efflux pump membrane transporter"/>
    <property type="match status" value="1"/>
</dbReference>
<dbReference type="Gene3D" id="1.20.1640.10">
    <property type="entry name" value="Multidrug efflux transporter AcrB transmembrane domain"/>
    <property type="match status" value="2"/>
</dbReference>
<dbReference type="SUPFAM" id="SSF82866">
    <property type="entry name" value="Multidrug efflux transporter AcrB transmembrane domain"/>
    <property type="match status" value="1"/>
</dbReference>
<dbReference type="PANTHER" id="PTHR32063:SF72">
    <property type="entry name" value="MULTIDRUG EXPORT PROTEIN ACRF"/>
    <property type="match status" value="1"/>
</dbReference>
<evidence type="ECO:0000256" key="8">
    <source>
        <dbReference type="ARBA" id="ARBA00023136"/>
    </source>
</evidence>
<dbReference type="NCBIfam" id="NF000282">
    <property type="entry name" value="RND_permease_1"/>
    <property type="match status" value="1"/>
</dbReference>
<dbReference type="FunFam" id="3.30.70.1430:FF:000002">
    <property type="entry name" value="Efflux pump membrane transporter"/>
    <property type="match status" value="1"/>
</dbReference>
<dbReference type="FunFam" id="3.30.2090.10:FF:000002">
    <property type="entry name" value="Efflux pump membrane transporter"/>
    <property type="match status" value="1"/>
</dbReference>
<evidence type="ECO:0000313" key="11">
    <source>
        <dbReference type="Proteomes" id="UP000004776"/>
    </source>
</evidence>
<keyword evidence="8 9" id="KW-0472">Membrane</keyword>
<evidence type="ECO:0000256" key="2">
    <source>
        <dbReference type="ARBA" id="ARBA00010942"/>
    </source>
</evidence>
<feature type="transmembrane region" description="Helical" evidence="9">
    <location>
        <begin position="437"/>
        <end position="458"/>
    </location>
</feature>
<evidence type="ECO:0000256" key="9">
    <source>
        <dbReference type="RuleBase" id="RU364070"/>
    </source>
</evidence>
<evidence type="ECO:0000256" key="1">
    <source>
        <dbReference type="ARBA" id="ARBA00004429"/>
    </source>
</evidence>
<feature type="transmembrane region" description="Helical" evidence="9">
    <location>
        <begin position="470"/>
        <end position="497"/>
    </location>
</feature>
<dbReference type="FunFam" id="1.20.1640.10:FF:000001">
    <property type="entry name" value="Efflux pump membrane transporter"/>
    <property type="match status" value="1"/>
</dbReference>
<dbReference type="GO" id="GO:0009636">
    <property type="term" value="P:response to toxic substance"/>
    <property type="evidence" value="ECO:0007669"/>
    <property type="project" value="UniProtKB-ARBA"/>
</dbReference>
<name>G5S1P9_SALET</name>
<dbReference type="FunFam" id="3.30.70.1430:FF:000001">
    <property type="entry name" value="Efflux pump membrane transporter"/>
    <property type="match status" value="1"/>
</dbReference>
<dbReference type="Gene3D" id="3.30.2090.10">
    <property type="entry name" value="Multidrug efflux transporter AcrB TolC docking domain, DN and DC subdomains"/>
    <property type="match status" value="2"/>
</dbReference>
<evidence type="ECO:0000256" key="7">
    <source>
        <dbReference type="ARBA" id="ARBA00022989"/>
    </source>
</evidence>
<reference evidence="10 11" key="1">
    <citation type="journal article" date="2011" name="BMC Genomics">
        <title>Genome sequencing reveals diversification of virulence factor content and possible host adaptation in distinct subpopulations of Salmonella enterica.</title>
        <authorList>
            <person name="den Bakker H.C."/>
            <person name="Moreno Switt A.I."/>
            <person name="Govoni G."/>
            <person name="Cummings C.A."/>
            <person name="Ranieri M.L."/>
            <person name="Degoricija L."/>
            <person name="Hoelzer K."/>
            <person name="Rodriguez-Rivera L.D."/>
            <person name="Brown S."/>
            <person name="Bolchacova E."/>
            <person name="Furtado M.R."/>
            <person name="Wiedmann M."/>
        </authorList>
    </citation>
    <scope>NUCLEOTIDE SEQUENCE [LARGE SCALE GENOMIC DNA]</scope>
    <source>
        <strain evidence="10 11">R8-2977</strain>
    </source>
</reference>
<keyword evidence="5 9" id="KW-0997">Cell inner membrane</keyword>
<organism evidence="10 11">
    <name type="scientific">Salmonella enterica subsp. enterica serovar Urbana str. R8-2977</name>
    <dbReference type="NCBI Taxonomy" id="913084"/>
    <lineage>
        <taxon>Bacteria</taxon>
        <taxon>Pseudomonadati</taxon>
        <taxon>Pseudomonadota</taxon>
        <taxon>Gammaproteobacteria</taxon>
        <taxon>Enterobacterales</taxon>
        <taxon>Enterobacteriaceae</taxon>
        <taxon>Salmonella</taxon>
    </lineage>
</organism>